<dbReference type="GO" id="GO:0003729">
    <property type="term" value="F:mRNA binding"/>
    <property type="evidence" value="ECO:0007669"/>
    <property type="project" value="TreeGrafter"/>
</dbReference>
<gene>
    <name evidence="6" type="ORF">GSCOC_T00028740001</name>
</gene>
<dbReference type="PANTHER" id="PTHR23253:SF9">
    <property type="entry name" value="EUKARYOTIC TRANSLATION INITIATION FACTOR 4 GAMMA 2"/>
    <property type="match status" value="1"/>
</dbReference>
<dbReference type="STRING" id="49390.A0A068UP38"/>
<dbReference type="Proteomes" id="UP000295252">
    <property type="component" value="Chromosome IV"/>
</dbReference>
<dbReference type="PANTHER" id="PTHR23253">
    <property type="entry name" value="EUKARYOTIC TRANSLATION INITIATION FACTOR 4 GAMMA"/>
    <property type="match status" value="1"/>
</dbReference>
<dbReference type="Pfam" id="PF02847">
    <property type="entry name" value="MA3"/>
    <property type="match status" value="1"/>
</dbReference>
<dbReference type="AlphaFoldDB" id="A0A068UP38"/>
<keyword evidence="7" id="KW-1185">Reference proteome</keyword>
<dbReference type="SMART" id="SM00544">
    <property type="entry name" value="MA3"/>
    <property type="match status" value="1"/>
</dbReference>
<dbReference type="Gramene" id="CDP09393">
    <property type="protein sequence ID" value="CDP09393"/>
    <property type="gene ID" value="GSCOC_T00028740001"/>
</dbReference>
<sequence>MSMSAIKEFYSAKDENEVALCIKDLNNPSFYPSMISLWVTDSFERKDMERDLLAKLLITLTKHRDGIISQDHLTKGFDSVLMTLEDAVNDAPRAAEFLGRIFAKVVLENVISFNEVGRLIYEGGEEQGRLVEIGLAAEVLGTILEIIASERGDSVLNEIRSSSNLRLENFRPPSSNKTWRLDKFI</sequence>
<reference evidence="7" key="1">
    <citation type="journal article" date="2014" name="Science">
        <title>The coffee genome provides insight into the convergent evolution of caffeine biosynthesis.</title>
        <authorList>
            <person name="Denoeud F."/>
            <person name="Carretero-Paulet L."/>
            <person name="Dereeper A."/>
            <person name="Droc G."/>
            <person name="Guyot R."/>
            <person name="Pietrella M."/>
            <person name="Zheng C."/>
            <person name="Alberti A."/>
            <person name="Anthony F."/>
            <person name="Aprea G."/>
            <person name="Aury J.M."/>
            <person name="Bento P."/>
            <person name="Bernard M."/>
            <person name="Bocs S."/>
            <person name="Campa C."/>
            <person name="Cenci A."/>
            <person name="Combes M.C."/>
            <person name="Crouzillat D."/>
            <person name="Da Silva C."/>
            <person name="Daddiego L."/>
            <person name="De Bellis F."/>
            <person name="Dussert S."/>
            <person name="Garsmeur O."/>
            <person name="Gayraud T."/>
            <person name="Guignon V."/>
            <person name="Jahn K."/>
            <person name="Jamilloux V."/>
            <person name="Joet T."/>
            <person name="Labadie K."/>
            <person name="Lan T."/>
            <person name="Leclercq J."/>
            <person name="Lepelley M."/>
            <person name="Leroy T."/>
            <person name="Li L.T."/>
            <person name="Librado P."/>
            <person name="Lopez L."/>
            <person name="Munoz A."/>
            <person name="Noel B."/>
            <person name="Pallavicini A."/>
            <person name="Perrotta G."/>
            <person name="Poncet V."/>
            <person name="Pot D."/>
            <person name="Priyono X."/>
            <person name="Rigoreau M."/>
            <person name="Rouard M."/>
            <person name="Rozas J."/>
            <person name="Tranchant-Dubreuil C."/>
            <person name="VanBuren R."/>
            <person name="Zhang Q."/>
            <person name="Andrade A.C."/>
            <person name="Argout X."/>
            <person name="Bertrand B."/>
            <person name="de Kochko A."/>
            <person name="Graziosi G."/>
            <person name="Henry R.J."/>
            <person name="Jayarama X."/>
            <person name="Ming R."/>
            <person name="Nagai C."/>
            <person name="Rounsley S."/>
            <person name="Sankoff D."/>
            <person name="Giuliano G."/>
            <person name="Albert V.A."/>
            <person name="Wincker P."/>
            <person name="Lashermes P."/>
        </authorList>
    </citation>
    <scope>NUCLEOTIDE SEQUENCE [LARGE SCALE GENOMIC DNA]</scope>
    <source>
        <strain evidence="7">cv. DH200-94</strain>
    </source>
</reference>
<dbReference type="OMA" id="ISIWITD"/>
<evidence type="ECO:0000256" key="2">
    <source>
        <dbReference type="ARBA" id="ARBA00022540"/>
    </source>
</evidence>
<evidence type="ECO:0000313" key="7">
    <source>
        <dbReference type="Proteomes" id="UP000295252"/>
    </source>
</evidence>
<dbReference type="OrthoDB" id="514777at2759"/>
<dbReference type="InParanoid" id="A0A068UP38"/>
<keyword evidence="3" id="KW-0810">Translation regulation</keyword>
<keyword evidence="4" id="KW-0648">Protein biosynthesis</keyword>
<dbReference type="FunFam" id="1.25.40.180:FF:000034">
    <property type="entry name" value="Eukaryotic translation initiation factor 4G"/>
    <property type="match status" value="1"/>
</dbReference>
<dbReference type="InterPro" id="IPR016024">
    <property type="entry name" value="ARM-type_fold"/>
</dbReference>
<dbReference type="GO" id="GO:0016281">
    <property type="term" value="C:eukaryotic translation initiation factor 4F complex"/>
    <property type="evidence" value="ECO:0007669"/>
    <property type="project" value="TreeGrafter"/>
</dbReference>
<feature type="domain" description="MI" evidence="5">
    <location>
        <begin position="1"/>
        <end position="121"/>
    </location>
</feature>
<proteinExistence type="inferred from homology"/>
<accession>A0A068UP38</accession>
<dbReference type="GO" id="GO:0006417">
    <property type="term" value="P:regulation of translation"/>
    <property type="evidence" value="ECO:0007669"/>
    <property type="project" value="UniProtKB-KW"/>
</dbReference>
<dbReference type="Gene3D" id="1.25.40.180">
    <property type="match status" value="1"/>
</dbReference>
<protein>
    <recommendedName>
        <fullName evidence="5">MI domain-containing protein</fullName>
    </recommendedName>
</protein>
<dbReference type="SUPFAM" id="SSF48371">
    <property type="entry name" value="ARM repeat"/>
    <property type="match status" value="1"/>
</dbReference>
<evidence type="ECO:0000256" key="3">
    <source>
        <dbReference type="ARBA" id="ARBA00022845"/>
    </source>
</evidence>
<dbReference type="PhylomeDB" id="A0A068UP38"/>
<dbReference type="EMBL" id="HG739122">
    <property type="protein sequence ID" value="CDP09393.1"/>
    <property type="molecule type" value="Genomic_DNA"/>
</dbReference>
<evidence type="ECO:0000256" key="1">
    <source>
        <dbReference type="ARBA" id="ARBA00005775"/>
    </source>
</evidence>
<dbReference type="GO" id="GO:0003743">
    <property type="term" value="F:translation initiation factor activity"/>
    <property type="evidence" value="ECO:0007669"/>
    <property type="project" value="UniProtKB-KW"/>
</dbReference>
<keyword evidence="2" id="KW-0396">Initiation factor</keyword>
<evidence type="ECO:0000259" key="5">
    <source>
        <dbReference type="PROSITE" id="PS51366"/>
    </source>
</evidence>
<organism evidence="6 7">
    <name type="scientific">Coffea canephora</name>
    <name type="common">Robusta coffee</name>
    <dbReference type="NCBI Taxonomy" id="49390"/>
    <lineage>
        <taxon>Eukaryota</taxon>
        <taxon>Viridiplantae</taxon>
        <taxon>Streptophyta</taxon>
        <taxon>Embryophyta</taxon>
        <taxon>Tracheophyta</taxon>
        <taxon>Spermatophyta</taxon>
        <taxon>Magnoliopsida</taxon>
        <taxon>eudicotyledons</taxon>
        <taxon>Gunneridae</taxon>
        <taxon>Pentapetalae</taxon>
        <taxon>asterids</taxon>
        <taxon>lamiids</taxon>
        <taxon>Gentianales</taxon>
        <taxon>Rubiaceae</taxon>
        <taxon>Ixoroideae</taxon>
        <taxon>Gardenieae complex</taxon>
        <taxon>Bertiereae - Coffeeae clade</taxon>
        <taxon>Coffeeae</taxon>
        <taxon>Coffea</taxon>
    </lineage>
</organism>
<name>A0A068UP38_COFCA</name>
<evidence type="ECO:0000313" key="6">
    <source>
        <dbReference type="EMBL" id="CDP09393.1"/>
    </source>
</evidence>
<evidence type="ECO:0000256" key="4">
    <source>
        <dbReference type="ARBA" id="ARBA00022917"/>
    </source>
</evidence>
<dbReference type="PROSITE" id="PS51366">
    <property type="entry name" value="MI"/>
    <property type="match status" value="1"/>
</dbReference>
<dbReference type="InterPro" id="IPR003891">
    <property type="entry name" value="Initiation_fac_eIF4g_MI"/>
</dbReference>
<comment type="similarity">
    <text evidence="1">Belongs to the eukaryotic initiation factor 4G family.</text>
</comment>